<sequence>MQPLNFVFLLSSLRVAFSIPDTSTPFTPYQNDLQWDDAMSLGIATVTFQYQDGQPITLAEWTNPDDDITRYGLDTRDAMRAMPQKGALVLKCGWQEGVGDL</sequence>
<accession>A0A139H0I2</accession>
<dbReference type="EMBL" id="LFZN01000191">
    <property type="protein sequence ID" value="KXS95973.1"/>
    <property type="molecule type" value="Genomic_DNA"/>
</dbReference>
<keyword evidence="3" id="KW-1185">Reference proteome</keyword>
<proteinExistence type="predicted"/>
<feature type="chain" id="PRO_5007806198" evidence="1">
    <location>
        <begin position="19"/>
        <end position="101"/>
    </location>
</feature>
<dbReference type="AlphaFoldDB" id="A0A139H0I2"/>
<evidence type="ECO:0000256" key="1">
    <source>
        <dbReference type="SAM" id="SignalP"/>
    </source>
</evidence>
<dbReference type="Proteomes" id="UP000070133">
    <property type="component" value="Unassembled WGS sequence"/>
</dbReference>
<gene>
    <name evidence="2" type="ORF">AC578_8116</name>
</gene>
<feature type="signal peptide" evidence="1">
    <location>
        <begin position="1"/>
        <end position="18"/>
    </location>
</feature>
<keyword evidence="1" id="KW-0732">Signal</keyword>
<name>A0A139H0I2_9PEZI</name>
<comment type="caution">
    <text evidence="2">The sequence shown here is derived from an EMBL/GenBank/DDBJ whole genome shotgun (WGS) entry which is preliminary data.</text>
</comment>
<organism evidence="2 3">
    <name type="scientific">Pseudocercospora eumusae</name>
    <dbReference type="NCBI Taxonomy" id="321146"/>
    <lineage>
        <taxon>Eukaryota</taxon>
        <taxon>Fungi</taxon>
        <taxon>Dikarya</taxon>
        <taxon>Ascomycota</taxon>
        <taxon>Pezizomycotina</taxon>
        <taxon>Dothideomycetes</taxon>
        <taxon>Dothideomycetidae</taxon>
        <taxon>Mycosphaerellales</taxon>
        <taxon>Mycosphaerellaceae</taxon>
        <taxon>Pseudocercospora</taxon>
    </lineage>
</organism>
<evidence type="ECO:0000313" key="3">
    <source>
        <dbReference type="Proteomes" id="UP000070133"/>
    </source>
</evidence>
<dbReference type="OrthoDB" id="10400154at2759"/>
<reference evidence="2 3" key="1">
    <citation type="submission" date="2015-07" db="EMBL/GenBank/DDBJ databases">
        <title>Comparative genomics of the Sigatoka disease complex on banana suggests a link between parallel evolutionary changes in Pseudocercospora fijiensis and Pseudocercospora eumusae and increased virulence on the banana host.</title>
        <authorList>
            <person name="Chang T.-C."/>
            <person name="Salvucci A."/>
            <person name="Crous P.W."/>
            <person name="Stergiopoulos I."/>
        </authorList>
    </citation>
    <scope>NUCLEOTIDE SEQUENCE [LARGE SCALE GENOMIC DNA]</scope>
    <source>
        <strain evidence="2 3">CBS 114824</strain>
    </source>
</reference>
<protein>
    <submittedName>
        <fullName evidence="2">Uncharacterized protein</fullName>
    </submittedName>
</protein>
<evidence type="ECO:0000313" key="2">
    <source>
        <dbReference type="EMBL" id="KXS95973.1"/>
    </source>
</evidence>